<dbReference type="EMBL" id="CP017080">
    <property type="protein sequence ID" value="AOH53049.1"/>
    <property type="molecule type" value="Genomic_DNA"/>
</dbReference>
<gene>
    <name evidence="1" type="ORF">ABE28_001675</name>
</gene>
<sequence>MDNLNITLITKIVGDVFKEDDNISVIFLSENIFKDKRYSSKANIGNIIKIKNWHEIVVKDESSREGVVYANINDLIRNDIIKYCTKIYQGHNEAYISFYNDKSLLYVNSDVIDIILKDVGKIADLKQKYSIQFDEYYDNGDPF</sequence>
<evidence type="ECO:0000313" key="2">
    <source>
        <dbReference type="Proteomes" id="UP000077926"/>
    </source>
</evidence>
<dbReference type="Proteomes" id="UP000077926">
    <property type="component" value="Chromosome"/>
</dbReference>
<protein>
    <submittedName>
        <fullName evidence="1">Uncharacterized protein</fullName>
    </submittedName>
</protein>
<keyword evidence="2" id="KW-1185">Reference proteome</keyword>
<proteinExistence type="predicted"/>
<reference evidence="1 2" key="1">
    <citation type="submission" date="2016-08" db="EMBL/GenBank/DDBJ databases">
        <title>Complete genome sequence of Bacillus muralis G25-68, a strain with toxicity to nematodes.</title>
        <authorList>
            <person name="Zheng Z."/>
        </authorList>
    </citation>
    <scope>NUCLEOTIDE SEQUENCE [LARGE SCALE GENOMIC DNA]</scope>
    <source>
        <strain evidence="1 2">G25-68</strain>
    </source>
</reference>
<organism evidence="1 2">
    <name type="scientific">Peribacillus muralis</name>
    <dbReference type="NCBI Taxonomy" id="264697"/>
    <lineage>
        <taxon>Bacteria</taxon>
        <taxon>Bacillati</taxon>
        <taxon>Bacillota</taxon>
        <taxon>Bacilli</taxon>
        <taxon>Bacillales</taxon>
        <taxon>Bacillaceae</taxon>
        <taxon>Peribacillus</taxon>
    </lineage>
</organism>
<dbReference type="AlphaFoldDB" id="A0A1B3XIN7"/>
<name>A0A1B3XIN7_9BACI</name>
<dbReference type="KEGG" id="bmur:ABE28_001675"/>
<evidence type="ECO:0000313" key="1">
    <source>
        <dbReference type="EMBL" id="AOH53049.1"/>
    </source>
</evidence>
<accession>A0A1B3XIN7</accession>